<accession>A0ABD1HKD2</accession>
<comment type="cofactor">
    <cofactor evidence="1">
        <name>Fe(2+)</name>
        <dbReference type="ChEBI" id="CHEBI:29033"/>
    </cofactor>
</comment>
<evidence type="ECO:0000256" key="1">
    <source>
        <dbReference type="ARBA" id="ARBA00001954"/>
    </source>
</evidence>
<keyword evidence="3" id="KW-0479">Metal-binding</keyword>
<evidence type="ECO:0000256" key="5">
    <source>
        <dbReference type="ARBA" id="ARBA00023004"/>
    </source>
</evidence>
<keyword evidence="4 6" id="KW-0223">Dioxygenase</keyword>
<protein>
    <submittedName>
        <fullName evidence="6">Carotenoid cleavage dioxygenase 4</fullName>
        <ecNumber evidence="6">1.13.11.51</ecNumber>
    </submittedName>
</protein>
<keyword evidence="5" id="KW-0408">Iron</keyword>
<name>A0ABD1HKD2_SALDI</name>
<evidence type="ECO:0000313" key="6">
    <source>
        <dbReference type="EMBL" id="KAL1556920.1"/>
    </source>
</evidence>
<keyword evidence="7" id="KW-1185">Reference proteome</keyword>
<proteinExistence type="inferred from homology"/>
<dbReference type="Pfam" id="PF03055">
    <property type="entry name" value="RPE65"/>
    <property type="match status" value="1"/>
</dbReference>
<dbReference type="EMBL" id="JBEAFC010000005">
    <property type="protein sequence ID" value="KAL1556920.1"/>
    <property type="molecule type" value="Genomic_DNA"/>
</dbReference>
<comment type="caution">
    <text evidence="6">The sequence shown here is derived from an EMBL/GenBank/DDBJ whole genome shotgun (WGS) entry which is preliminary data.</text>
</comment>
<evidence type="ECO:0000313" key="7">
    <source>
        <dbReference type="Proteomes" id="UP001567538"/>
    </source>
</evidence>
<dbReference type="EC" id="1.13.11.51" evidence="6"/>
<sequence>MVVSNATAAENVLERIDLAELTMEKITVNLEAETVERRQLSKKALDFAVINPAYSAKENRYVYAVILGMQEGVGVVKLDLSMEGGEDCTVASHLYGPGCYGGEPFFVARDPNNSTAAEDDGYLVTYVHDDNA</sequence>
<dbReference type="InterPro" id="IPR004294">
    <property type="entry name" value="Carotenoid_Oase"/>
</dbReference>
<keyword evidence="6" id="KW-0560">Oxidoreductase</keyword>
<dbReference type="GO" id="GO:0046872">
    <property type="term" value="F:metal ion binding"/>
    <property type="evidence" value="ECO:0007669"/>
    <property type="project" value="UniProtKB-KW"/>
</dbReference>
<evidence type="ECO:0000256" key="2">
    <source>
        <dbReference type="ARBA" id="ARBA00006787"/>
    </source>
</evidence>
<evidence type="ECO:0000256" key="4">
    <source>
        <dbReference type="ARBA" id="ARBA00022964"/>
    </source>
</evidence>
<dbReference type="AlphaFoldDB" id="A0ABD1HKD2"/>
<dbReference type="PANTHER" id="PTHR10543:SF46">
    <property type="entry name" value="CAROTENOID CLEAVAGE DIOXYGENASE 4, CHLOROPLASTIC-RELATED"/>
    <property type="match status" value="1"/>
</dbReference>
<reference evidence="6 7" key="1">
    <citation type="submission" date="2024-06" db="EMBL/GenBank/DDBJ databases">
        <title>A chromosome level genome sequence of Diviner's sage (Salvia divinorum).</title>
        <authorList>
            <person name="Ford S.A."/>
            <person name="Ro D.-K."/>
            <person name="Ness R.W."/>
            <person name="Phillips M.A."/>
        </authorList>
    </citation>
    <scope>NUCLEOTIDE SEQUENCE [LARGE SCALE GENOMIC DNA]</scope>
    <source>
        <strain evidence="6">SAF-2024a</strain>
        <tissue evidence="6">Leaf</tissue>
    </source>
</reference>
<dbReference type="GO" id="GO:0045549">
    <property type="term" value="F:9-cis-epoxycarotenoid dioxygenase activity"/>
    <property type="evidence" value="ECO:0007669"/>
    <property type="project" value="UniProtKB-EC"/>
</dbReference>
<dbReference type="PANTHER" id="PTHR10543">
    <property type="entry name" value="BETA-CAROTENE DIOXYGENASE"/>
    <property type="match status" value="1"/>
</dbReference>
<comment type="similarity">
    <text evidence="2">Belongs to the carotenoid oxygenase family.</text>
</comment>
<evidence type="ECO:0000256" key="3">
    <source>
        <dbReference type="ARBA" id="ARBA00022723"/>
    </source>
</evidence>
<organism evidence="6 7">
    <name type="scientific">Salvia divinorum</name>
    <name type="common">Maria pastora</name>
    <name type="synonym">Diviner's sage</name>
    <dbReference type="NCBI Taxonomy" id="28513"/>
    <lineage>
        <taxon>Eukaryota</taxon>
        <taxon>Viridiplantae</taxon>
        <taxon>Streptophyta</taxon>
        <taxon>Embryophyta</taxon>
        <taxon>Tracheophyta</taxon>
        <taxon>Spermatophyta</taxon>
        <taxon>Magnoliopsida</taxon>
        <taxon>eudicotyledons</taxon>
        <taxon>Gunneridae</taxon>
        <taxon>Pentapetalae</taxon>
        <taxon>asterids</taxon>
        <taxon>lamiids</taxon>
        <taxon>Lamiales</taxon>
        <taxon>Lamiaceae</taxon>
        <taxon>Nepetoideae</taxon>
        <taxon>Mentheae</taxon>
        <taxon>Salviinae</taxon>
        <taxon>Salvia</taxon>
        <taxon>Salvia subgen. Calosphace</taxon>
    </lineage>
</organism>
<gene>
    <name evidence="6" type="primary">CCD4A</name>
    <name evidence="6" type="ORF">AAHA92_12475</name>
</gene>
<dbReference type="Proteomes" id="UP001567538">
    <property type="component" value="Unassembled WGS sequence"/>
</dbReference>